<dbReference type="Pfam" id="PF18478">
    <property type="entry name" value="PIN_10"/>
    <property type="match status" value="1"/>
</dbReference>
<dbReference type="EMBL" id="NTMR01000019">
    <property type="protein sequence ID" value="PBK03488.1"/>
    <property type="molecule type" value="Genomic_DNA"/>
</dbReference>
<feature type="domain" description="VapC45 PIN like" evidence="1">
    <location>
        <begin position="1"/>
        <end position="83"/>
    </location>
</feature>
<gene>
    <name evidence="2" type="ORF">CNQ84_14585</name>
</gene>
<evidence type="ECO:0000259" key="1">
    <source>
        <dbReference type="Pfam" id="PF18478"/>
    </source>
</evidence>
<reference evidence="2 3" key="1">
    <citation type="submission" date="2017-09" db="EMBL/GenBank/DDBJ databases">
        <title>Pseudomonas abyssi sp. nov. isolated from Abyssopelagic Water.</title>
        <authorList>
            <person name="Wei Y."/>
        </authorList>
    </citation>
    <scope>NUCLEOTIDE SEQUENCE [LARGE SCALE GENOMIC DNA]</scope>
    <source>
        <strain evidence="2 3">MT5</strain>
    </source>
</reference>
<dbReference type="RefSeq" id="WP_096005572.1">
    <property type="nucleotide sequence ID" value="NZ_NTMR01000019.1"/>
</dbReference>
<accession>A0A2A3MFA9</accession>
<organism evidence="2 3">
    <name type="scientific">Pseudomonas abyssi</name>
    <dbReference type="NCBI Taxonomy" id="170540"/>
    <lineage>
        <taxon>Bacteria</taxon>
        <taxon>Pseudomonadati</taxon>
        <taxon>Pseudomonadota</taxon>
        <taxon>Gammaproteobacteria</taxon>
        <taxon>Pseudomonadales</taxon>
        <taxon>Pseudomonadaceae</taxon>
        <taxon>Pseudomonas</taxon>
    </lineage>
</organism>
<proteinExistence type="predicted"/>
<protein>
    <recommendedName>
        <fullName evidence="1">VapC45 PIN like domain-containing protein</fullName>
    </recommendedName>
</protein>
<keyword evidence="3" id="KW-1185">Reference proteome</keyword>
<evidence type="ECO:0000313" key="3">
    <source>
        <dbReference type="Proteomes" id="UP000242313"/>
    </source>
</evidence>
<sequence length="135" mass="15373">MKFLLDNNLPPALAKALNELSKIDNHQVVGLKEKFAPNTSDIELVQQLKTEGNWVLVSKDKFSKGNMEKRAIRESELAVFILARQWQNAPYWDVAHNLVRWWPAITGQAERISGGGVFKVAWRYSPPGKFEVLQV</sequence>
<dbReference type="InterPro" id="IPR041375">
    <property type="entry name" value="VapC45_PIN-like"/>
</dbReference>
<evidence type="ECO:0000313" key="2">
    <source>
        <dbReference type="EMBL" id="PBK03488.1"/>
    </source>
</evidence>
<dbReference type="AlphaFoldDB" id="A0A2A3MFA9"/>
<name>A0A2A3MFA9_9PSED</name>
<dbReference type="Proteomes" id="UP000242313">
    <property type="component" value="Unassembled WGS sequence"/>
</dbReference>
<comment type="caution">
    <text evidence="2">The sequence shown here is derived from an EMBL/GenBank/DDBJ whole genome shotgun (WGS) entry which is preliminary data.</text>
</comment>